<dbReference type="Proteomes" id="UP001165064">
    <property type="component" value="Unassembled WGS sequence"/>
</dbReference>
<reference evidence="1" key="1">
    <citation type="submission" date="2023-04" db="EMBL/GenBank/DDBJ databases">
        <title>Ambrosiozyma monospora NBRC 10751.</title>
        <authorList>
            <person name="Ichikawa N."/>
            <person name="Sato H."/>
            <person name="Tonouchi N."/>
        </authorList>
    </citation>
    <scope>NUCLEOTIDE SEQUENCE</scope>
    <source>
        <strain evidence="1">NBRC 10751</strain>
    </source>
</reference>
<proteinExistence type="predicted"/>
<protein>
    <submittedName>
        <fullName evidence="1">Unnamed protein product</fullName>
    </submittedName>
</protein>
<comment type="caution">
    <text evidence="1">The sequence shown here is derived from an EMBL/GenBank/DDBJ whole genome shotgun (WGS) entry which is preliminary data.</text>
</comment>
<sequence>MFSKHHKGIKIGPYCFIDRNTKVEDGVTIGNRVKIGGGCRIGRGAVVHDCCVVEDGVHLFNGFVVAPFSIVRKKEKNVDDDDDDNDGDTFDVLEVEELDPSIKICNEDFVKQKLLLG</sequence>
<organism evidence="1 2">
    <name type="scientific">Ambrosiozyma monospora</name>
    <name type="common">Yeast</name>
    <name type="synonym">Endomycopsis monosporus</name>
    <dbReference type="NCBI Taxonomy" id="43982"/>
    <lineage>
        <taxon>Eukaryota</taxon>
        <taxon>Fungi</taxon>
        <taxon>Dikarya</taxon>
        <taxon>Ascomycota</taxon>
        <taxon>Saccharomycotina</taxon>
        <taxon>Pichiomycetes</taxon>
        <taxon>Pichiales</taxon>
        <taxon>Pichiaceae</taxon>
        <taxon>Ambrosiozyma</taxon>
    </lineage>
</organism>
<name>A0ACB5TRX2_AMBMO</name>
<accession>A0ACB5TRX2</accession>
<evidence type="ECO:0000313" key="1">
    <source>
        <dbReference type="EMBL" id="GME94128.1"/>
    </source>
</evidence>
<dbReference type="EMBL" id="BSXS01008939">
    <property type="protein sequence ID" value="GME94128.1"/>
    <property type="molecule type" value="Genomic_DNA"/>
</dbReference>
<evidence type="ECO:0000313" key="2">
    <source>
        <dbReference type="Proteomes" id="UP001165064"/>
    </source>
</evidence>
<keyword evidence="2" id="KW-1185">Reference proteome</keyword>
<gene>
    <name evidence="1" type="ORF">Amon02_000949600</name>
</gene>